<comment type="caution">
    <text evidence="9">The sequence shown here is derived from an EMBL/GenBank/DDBJ whole genome shotgun (WGS) entry which is preliminary data.</text>
</comment>
<feature type="transmembrane region" description="Helical" evidence="6">
    <location>
        <begin position="177"/>
        <end position="198"/>
    </location>
</feature>
<dbReference type="SUPFAM" id="SSF90123">
    <property type="entry name" value="ABC transporter transmembrane region"/>
    <property type="match status" value="1"/>
</dbReference>
<keyword evidence="2 6" id="KW-0812">Transmembrane</keyword>
<feature type="coiled-coil region" evidence="5">
    <location>
        <begin position="450"/>
        <end position="477"/>
    </location>
</feature>
<protein>
    <submittedName>
        <fullName evidence="9">ABC transporter transmembrane domain-containing protein</fullName>
    </submittedName>
</protein>
<dbReference type="InterPro" id="IPR039421">
    <property type="entry name" value="Type_1_exporter"/>
</dbReference>
<feature type="transmembrane region" description="Helical" evidence="6">
    <location>
        <begin position="21"/>
        <end position="43"/>
    </location>
</feature>
<gene>
    <name evidence="9" type="ORF">ACFSJT_11130</name>
</gene>
<dbReference type="InterPro" id="IPR027417">
    <property type="entry name" value="P-loop_NTPase"/>
</dbReference>
<feature type="transmembrane region" description="Helical" evidence="6">
    <location>
        <begin position="63"/>
        <end position="89"/>
    </location>
</feature>
<dbReference type="Gene3D" id="3.40.50.300">
    <property type="entry name" value="P-loop containing nucleotide triphosphate hydrolases"/>
    <property type="match status" value="1"/>
</dbReference>
<dbReference type="EMBL" id="JBHUHY010000011">
    <property type="protein sequence ID" value="MFD2187341.1"/>
    <property type="molecule type" value="Genomic_DNA"/>
</dbReference>
<proteinExistence type="predicted"/>
<dbReference type="RefSeq" id="WP_378320336.1">
    <property type="nucleotide sequence ID" value="NZ_JBHUHY010000011.1"/>
</dbReference>
<dbReference type="Gene3D" id="1.20.1560.10">
    <property type="entry name" value="ABC transporter type 1, transmembrane domain"/>
    <property type="match status" value="1"/>
</dbReference>
<evidence type="ECO:0000259" key="8">
    <source>
        <dbReference type="PROSITE" id="PS50929"/>
    </source>
</evidence>
<evidence type="ECO:0000256" key="5">
    <source>
        <dbReference type="SAM" id="Coils"/>
    </source>
</evidence>
<evidence type="ECO:0000313" key="10">
    <source>
        <dbReference type="Proteomes" id="UP001597344"/>
    </source>
</evidence>
<dbReference type="PROSITE" id="PS50929">
    <property type="entry name" value="ABC_TM1F"/>
    <property type="match status" value="1"/>
</dbReference>
<evidence type="ECO:0000256" key="2">
    <source>
        <dbReference type="ARBA" id="ARBA00022692"/>
    </source>
</evidence>
<evidence type="ECO:0000259" key="7">
    <source>
        <dbReference type="PROSITE" id="PS50893"/>
    </source>
</evidence>
<evidence type="ECO:0000313" key="9">
    <source>
        <dbReference type="EMBL" id="MFD2187341.1"/>
    </source>
</evidence>
<dbReference type="Pfam" id="PF00005">
    <property type="entry name" value="ABC_tran"/>
    <property type="match status" value="1"/>
</dbReference>
<dbReference type="PANTHER" id="PTHR24221">
    <property type="entry name" value="ATP-BINDING CASSETTE SUB-FAMILY B"/>
    <property type="match status" value="1"/>
</dbReference>
<keyword evidence="10" id="KW-1185">Reference proteome</keyword>
<keyword evidence="5" id="KW-0175">Coiled coil</keyword>
<keyword evidence="3 6" id="KW-1133">Transmembrane helix</keyword>
<dbReference type="InterPro" id="IPR036640">
    <property type="entry name" value="ABC1_TM_sf"/>
</dbReference>
<dbReference type="Pfam" id="PF00664">
    <property type="entry name" value="ABC_membrane"/>
    <property type="match status" value="1"/>
</dbReference>
<dbReference type="SUPFAM" id="SSF52540">
    <property type="entry name" value="P-loop containing nucleoside triphosphate hydrolases"/>
    <property type="match status" value="1"/>
</dbReference>
<accession>A0ABW5AZT6</accession>
<dbReference type="Proteomes" id="UP001597344">
    <property type="component" value="Unassembled WGS sequence"/>
</dbReference>
<feature type="transmembrane region" description="Helical" evidence="6">
    <location>
        <begin position="261"/>
        <end position="280"/>
    </location>
</feature>
<dbReference type="PANTHER" id="PTHR24221:SF654">
    <property type="entry name" value="ATP-BINDING CASSETTE SUB-FAMILY B MEMBER 6"/>
    <property type="match status" value="1"/>
</dbReference>
<dbReference type="InterPro" id="IPR003439">
    <property type="entry name" value="ABC_transporter-like_ATP-bd"/>
</dbReference>
<dbReference type="PROSITE" id="PS50893">
    <property type="entry name" value="ABC_TRANSPORTER_2"/>
    <property type="match status" value="1"/>
</dbReference>
<evidence type="ECO:0000256" key="4">
    <source>
        <dbReference type="ARBA" id="ARBA00023136"/>
    </source>
</evidence>
<dbReference type="InterPro" id="IPR011527">
    <property type="entry name" value="ABC1_TM_dom"/>
</dbReference>
<evidence type="ECO:0000256" key="1">
    <source>
        <dbReference type="ARBA" id="ARBA00004651"/>
    </source>
</evidence>
<organism evidence="9 10">
    <name type="scientific">Aquimarina celericrescens</name>
    <dbReference type="NCBI Taxonomy" id="1964542"/>
    <lineage>
        <taxon>Bacteria</taxon>
        <taxon>Pseudomonadati</taxon>
        <taxon>Bacteroidota</taxon>
        <taxon>Flavobacteriia</taxon>
        <taxon>Flavobacteriales</taxon>
        <taxon>Flavobacteriaceae</taxon>
        <taxon>Aquimarina</taxon>
    </lineage>
</organism>
<evidence type="ECO:0000256" key="3">
    <source>
        <dbReference type="ARBA" id="ARBA00022989"/>
    </source>
</evidence>
<evidence type="ECO:0000256" key="6">
    <source>
        <dbReference type="SAM" id="Phobius"/>
    </source>
</evidence>
<comment type="subcellular location">
    <subcellularLocation>
        <location evidence="1">Cell membrane</location>
        <topology evidence="1">Multi-pass membrane protein</topology>
    </subcellularLocation>
</comment>
<sequence>MNKIKSKWDIIRSFWLHNSKIILGTFLAGICYNVFTILIPISIGKFYEFSFGFSSHRLAAFKFIPFIDAQNFGSFIAFFFALIALRWVFEYLNLYGISLIGERFSKVLREKLFAHQLQIGIGVYDQKGIGKYLLRYSGDLKSIQNYVKKGLIRFSQDVFLLIIVVIVIGYVDINIALIIGGSILFSSFFLWIINKMLYKTSLEIRNARSGMLSFVNTRLRAITALKAFNKYTPEEKRYNKRSGTLYQIGTKYAKITSLLQALVPAFTYGMLGMVMIYIFISSQDSTKNVGGSSLLVLILLIISILPVFRRSLKVSIIWKLGDISFTKLIAIFDLPKENIIPLEEYKAAGIVFQDVEYQYPNSNSPVFKKLNVTLPALGTVLFVGKTGTGKSTLIRLLLKMVSPSKGKIAFGSTYYSSLSEKAIRKSVAVVSKDFPLYGRNVFEAVVYSRNESRRKKAEQLLKKLQQFEGENQKLMLDTPIGDLGKNLTTGQQKIIMYCRALLTEKPILIVENPLKDLNDKTRNIIVKYLKESSFIRSLIIFNDQEDKDFYYTKKVYL</sequence>
<feature type="domain" description="ABC transporter" evidence="7">
    <location>
        <begin position="350"/>
        <end position="557"/>
    </location>
</feature>
<keyword evidence="4 6" id="KW-0472">Membrane</keyword>
<name>A0ABW5AZT6_9FLAO</name>
<feature type="transmembrane region" description="Helical" evidence="6">
    <location>
        <begin position="292"/>
        <end position="308"/>
    </location>
</feature>
<feature type="domain" description="ABC transmembrane type-1" evidence="8">
    <location>
        <begin position="23"/>
        <end position="304"/>
    </location>
</feature>
<reference evidence="10" key="1">
    <citation type="journal article" date="2019" name="Int. J. Syst. Evol. Microbiol.">
        <title>The Global Catalogue of Microorganisms (GCM) 10K type strain sequencing project: providing services to taxonomists for standard genome sequencing and annotation.</title>
        <authorList>
            <consortium name="The Broad Institute Genomics Platform"/>
            <consortium name="The Broad Institute Genome Sequencing Center for Infectious Disease"/>
            <person name="Wu L."/>
            <person name="Ma J."/>
        </authorList>
    </citation>
    <scope>NUCLEOTIDE SEQUENCE [LARGE SCALE GENOMIC DNA]</scope>
    <source>
        <strain evidence="10">DT92</strain>
    </source>
</reference>